<dbReference type="Proteomes" id="UP000324705">
    <property type="component" value="Chromosome 6B"/>
</dbReference>
<keyword evidence="2" id="KW-1185">Reference proteome</keyword>
<reference evidence="1 2" key="1">
    <citation type="submission" date="2017-09" db="EMBL/GenBank/DDBJ databases">
        <authorList>
            <consortium name="International Durum Wheat Genome Sequencing Consortium (IDWGSC)"/>
            <person name="Milanesi L."/>
        </authorList>
    </citation>
    <scope>NUCLEOTIDE SEQUENCE [LARGE SCALE GENOMIC DNA]</scope>
    <source>
        <strain evidence="2">cv. Svevo</strain>
    </source>
</reference>
<accession>A0A9R1BD56</accession>
<name>A0A9R1BD56_TRITD</name>
<evidence type="ECO:0000313" key="1">
    <source>
        <dbReference type="EMBL" id="VAI60222.1"/>
    </source>
</evidence>
<dbReference type="AlphaFoldDB" id="A0A9R1BD56"/>
<sequence>MSVSLLATALCNRLCIRVYIPQTSSMKVTIPSFAPASLILLSHVISTPMPRASTNNSDEFVSPDTLEQPSPRFFFSSTPSSSTTIYPSIINQLNWQFLLNLRFLFIADAKSKKATMRRKHKILRIYNFLHLP</sequence>
<gene>
    <name evidence="1" type="ORF">TRITD_6Bv1G166600</name>
</gene>
<proteinExistence type="predicted"/>
<protein>
    <submittedName>
        <fullName evidence="1">Uncharacterized protein</fullName>
    </submittedName>
</protein>
<dbReference type="Gramene" id="TRITD6Bv1G166600.1">
    <property type="protein sequence ID" value="TRITD6Bv1G166600.1"/>
    <property type="gene ID" value="TRITD6Bv1G166600"/>
</dbReference>
<dbReference type="EMBL" id="LT934122">
    <property type="protein sequence ID" value="VAI60222.1"/>
    <property type="molecule type" value="Genomic_DNA"/>
</dbReference>
<evidence type="ECO:0000313" key="2">
    <source>
        <dbReference type="Proteomes" id="UP000324705"/>
    </source>
</evidence>
<organism evidence="1 2">
    <name type="scientific">Triticum turgidum subsp. durum</name>
    <name type="common">Durum wheat</name>
    <name type="synonym">Triticum durum</name>
    <dbReference type="NCBI Taxonomy" id="4567"/>
    <lineage>
        <taxon>Eukaryota</taxon>
        <taxon>Viridiplantae</taxon>
        <taxon>Streptophyta</taxon>
        <taxon>Embryophyta</taxon>
        <taxon>Tracheophyta</taxon>
        <taxon>Spermatophyta</taxon>
        <taxon>Magnoliopsida</taxon>
        <taxon>Liliopsida</taxon>
        <taxon>Poales</taxon>
        <taxon>Poaceae</taxon>
        <taxon>BOP clade</taxon>
        <taxon>Pooideae</taxon>
        <taxon>Triticodae</taxon>
        <taxon>Triticeae</taxon>
        <taxon>Triticinae</taxon>
        <taxon>Triticum</taxon>
    </lineage>
</organism>